<dbReference type="SUPFAM" id="SSF53448">
    <property type="entry name" value="Nucleotide-diphospho-sugar transferases"/>
    <property type="match status" value="1"/>
</dbReference>
<dbReference type="OrthoDB" id="9798250at2"/>
<evidence type="ECO:0000313" key="1">
    <source>
        <dbReference type="EMBL" id="PSL16724.1"/>
    </source>
</evidence>
<dbReference type="EMBL" id="PYGI01000001">
    <property type="protein sequence ID" value="PSL16724.1"/>
    <property type="molecule type" value="Genomic_DNA"/>
</dbReference>
<dbReference type="PANTHER" id="PTHR36529:SF1">
    <property type="entry name" value="GLYCOSYLTRANSFERASE"/>
    <property type="match status" value="1"/>
</dbReference>
<keyword evidence="2" id="KW-1185">Reference proteome</keyword>
<name>A0A2P8F4T3_9GAMM</name>
<reference evidence="1 2" key="1">
    <citation type="submission" date="2018-03" db="EMBL/GenBank/DDBJ databases">
        <title>Genomic Encyclopedia of Archaeal and Bacterial Type Strains, Phase II (KMG-II): from individual species to whole genera.</title>
        <authorList>
            <person name="Goeker M."/>
        </authorList>
    </citation>
    <scope>NUCLEOTIDE SEQUENCE [LARGE SCALE GENOMIC DNA]</scope>
    <source>
        <strain evidence="1 2">DSM 17586</strain>
    </source>
</reference>
<dbReference type="PANTHER" id="PTHR36529">
    <property type="entry name" value="SLL1095 PROTEIN"/>
    <property type="match status" value="1"/>
</dbReference>
<protein>
    <recommendedName>
        <fullName evidence="3">Glycosyltransferase A (GT-A) superfamily protein (DUF2064 family)</fullName>
    </recommendedName>
</protein>
<proteinExistence type="predicted"/>
<dbReference type="NCBIfam" id="TIGR04282">
    <property type="entry name" value="glyco_like_cofC"/>
    <property type="match status" value="1"/>
</dbReference>
<dbReference type="Gene3D" id="3.90.550.10">
    <property type="entry name" value="Spore Coat Polysaccharide Biosynthesis Protein SpsA, Chain A"/>
    <property type="match status" value="1"/>
</dbReference>
<evidence type="ECO:0008006" key="3">
    <source>
        <dbReference type="Google" id="ProtNLM"/>
    </source>
</evidence>
<evidence type="ECO:0000313" key="2">
    <source>
        <dbReference type="Proteomes" id="UP000242133"/>
    </source>
</evidence>
<gene>
    <name evidence="1" type="ORF">CLV44_101122</name>
</gene>
<dbReference type="InterPro" id="IPR029044">
    <property type="entry name" value="Nucleotide-diphossugar_trans"/>
</dbReference>
<dbReference type="RefSeq" id="WP_106590166.1">
    <property type="nucleotide sequence ID" value="NZ_PYGI01000001.1"/>
</dbReference>
<dbReference type="AlphaFoldDB" id="A0A2P8F4T3"/>
<organism evidence="1 2">
    <name type="scientific">Marinobacterium halophilum</name>
    <dbReference type="NCBI Taxonomy" id="267374"/>
    <lineage>
        <taxon>Bacteria</taxon>
        <taxon>Pseudomonadati</taxon>
        <taxon>Pseudomonadota</taxon>
        <taxon>Gammaproteobacteria</taxon>
        <taxon>Oceanospirillales</taxon>
        <taxon>Oceanospirillaceae</taxon>
        <taxon>Marinobacterium</taxon>
    </lineage>
</organism>
<dbReference type="Pfam" id="PF09837">
    <property type="entry name" value="DUF2064"/>
    <property type="match status" value="1"/>
</dbReference>
<dbReference type="Proteomes" id="UP000242133">
    <property type="component" value="Unassembled WGS sequence"/>
</dbReference>
<accession>A0A2P8F4T3</accession>
<comment type="caution">
    <text evidence="1">The sequence shown here is derived from an EMBL/GenBank/DDBJ whole genome shotgun (WGS) entry which is preliminary data.</text>
</comment>
<sequence>MVALAIMAKAPVPGFCKTRLMPALGAEGAARLQAWLLQHSLAVARASGLRPLQLWAAPDIEHPLFQALARPGDVRLQAQFGHDLGMRMLYVFTRAQGPLLLIGTDCPPLTPALLLECAACLETHDAVFLPAEDGGYALIGLQQPQPELFVGIDWSTERVMAQTRERLTALGLRWQEPAVVWDLDRPEDLQRLPPGLLTAALESPLETEC</sequence>
<dbReference type="InterPro" id="IPR018641">
    <property type="entry name" value="Trfase_1_rSAM/seldom-assoc"/>
</dbReference>